<dbReference type="EMBL" id="JACGCM010001844">
    <property type="protein sequence ID" value="KAF6148672.1"/>
    <property type="molecule type" value="Genomic_DNA"/>
</dbReference>
<name>A0A7J7M1F1_9MAGN</name>
<dbReference type="AlphaFoldDB" id="A0A7J7M1F1"/>
<sequence length="264" mass="30156">MQSPHIAGKTGIYRLSHYMRSEDPETARTYYFLIGHTCSDGSFLTPYLEAIVASSHVRRHEREVGIHFVNFHWDEVVVVGRAIFPHNRTNNPNEYDILVDLVIDEDAEVSGRRGMFFRNIPVGEWFKYPSLLLKIINEDATNRSNEILYCTSEHSSKGCTSERNLQTDLKVSENGWKVNSSEFGYVFQGDCDGYDLVVADTMHKANFTSRICHSGHPNCEANRVTVVDGMYLIGVRTVRGIRDSRGEEFVVEDEAFNCTNEERE</sequence>
<evidence type="ECO:0000313" key="1">
    <source>
        <dbReference type="EMBL" id="KAF6148672.1"/>
    </source>
</evidence>
<accession>A0A7J7M1F1</accession>
<dbReference type="OrthoDB" id="308383at2759"/>
<dbReference type="SUPFAM" id="SSF82199">
    <property type="entry name" value="SET domain"/>
    <property type="match status" value="1"/>
</dbReference>
<dbReference type="PANTHER" id="PTHR46655:SF1">
    <property type="entry name" value="HISTONE-LYSINE N-METHYLTRANSFERASE ATXR3"/>
    <property type="match status" value="1"/>
</dbReference>
<protein>
    <submittedName>
        <fullName evidence="1">Uncharacterized protein</fullName>
    </submittedName>
</protein>
<reference evidence="1 2" key="1">
    <citation type="journal article" date="2020" name="IScience">
        <title>Genome Sequencing of the Endangered Kingdonia uniflora (Circaeasteraceae, Ranunculales) Reveals Potential Mechanisms of Evolutionary Specialization.</title>
        <authorList>
            <person name="Sun Y."/>
            <person name="Deng T."/>
            <person name="Zhang A."/>
            <person name="Moore M.J."/>
            <person name="Landis J.B."/>
            <person name="Lin N."/>
            <person name="Zhang H."/>
            <person name="Zhang X."/>
            <person name="Huang J."/>
            <person name="Zhang X."/>
            <person name="Sun H."/>
            <person name="Wang H."/>
        </authorList>
    </citation>
    <scope>NUCLEOTIDE SEQUENCE [LARGE SCALE GENOMIC DNA]</scope>
    <source>
        <strain evidence="1">TB1705</strain>
        <tissue evidence="1">Leaf</tissue>
    </source>
</reference>
<keyword evidence="2" id="KW-1185">Reference proteome</keyword>
<comment type="caution">
    <text evidence="1">The sequence shown here is derived from an EMBL/GenBank/DDBJ whole genome shotgun (WGS) entry which is preliminary data.</text>
</comment>
<dbReference type="Proteomes" id="UP000541444">
    <property type="component" value="Unassembled WGS sequence"/>
</dbReference>
<evidence type="ECO:0000313" key="2">
    <source>
        <dbReference type="Proteomes" id="UP000541444"/>
    </source>
</evidence>
<gene>
    <name evidence="1" type="ORF">GIB67_042631</name>
</gene>
<organism evidence="1 2">
    <name type="scientific">Kingdonia uniflora</name>
    <dbReference type="NCBI Taxonomy" id="39325"/>
    <lineage>
        <taxon>Eukaryota</taxon>
        <taxon>Viridiplantae</taxon>
        <taxon>Streptophyta</taxon>
        <taxon>Embryophyta</taxon>
        <taxon>Tracheophyta</taxon>
        <taxon>Spermatophyta</taxon>
        <taxon>Magnoliopsida</taxon>
        <taxon>Ranunculales</taxon>
        <taxon>Circaeasteraceae</taxon>
        <taxon>Kingdonia</taxon>
    </lineage>
</organism>
<dbReference type="PANTHER" id="PTHR46655">
    <property type="entry name" value="HISTONE-LYSINE N-METHYLTRANSFERASE ATXR3"/>
    <property type="match status" value="1"/>
</dbReference>
<proteinExistence type="predicted"/>
<dbReference type="InterPro" id="IPR046341">
    <property type="entry name" value="SET_dom_sf"/>
</dbReference>
<dbReference type="Gene3D" id="2.170.270.10">
    <property type="entry name" value="SET domain"/>
    <property type="match status" value="1"/>
</dbReference>